<feature type="modified residue" description="4-aspartylphosphate" evidence="4">
    <location>
        <position position="52"/>
    </location>
</feature>
<sequence>MAHTIYIVDDDASVRRGLVTLLKISGYAVEAFDCGEALLDRNPTGQGVILLDMRMPGLSGLQVQRALIERCSDLPIIFLTAFADVPRVVSAMQNGAEEFFIKPVSGEQLVCRIEQVIQKHEIDLERQLARKLFDAKLSDLTDREVEVLKLSIAGLSCKDMGAQLGVSHRTIELHRSHIFAKLDTASLSDLLRTISRLGITLT</sequence>
<evidence type="ECO:0000256" key="1">
    <source>
        <dbReference type="ARBA" id="ARBA00023015"/>
    </source>
</evidence>
<dbReference type="PANTHER" id="PTHR44688:SF16">
    <property type="entry name" value="DNA-BINDING TRANSCRIPTIONAL ACTIVATOR DEVR_DOSR"/>
    <property type="match status" value="1"/>
</dbReference>
<reference evidence="7 8" key="1">
    <citation type="submission" date="2018-06" db="EMBL/GenBank/DDBJ databases">
        <title>OYT1 Genome Sequencing.</title>
        <authorList>
            <person name="Kato S."/>
            <person name="Itoh T."/>
            <person name="Ohkuma M."/>
        </authorList>
    </citation>
    <scope>NUCLEOTIDE SEQUENCE [LARGE SCALE GENOMIC DNA]</scope>
    <source>
        <strain evidence="7 8">OYT1</strain>
    </source>
</reference>
<keyword evidence="4" id="KW-0597">Phosphoprotein</keyword>
<keyword evidence="2" id="KW-0238">DNA-binding</keyword>
<dbReference type="SMART" id="SM00421">
    <property type="entry name" value="HTH_LUXR"/>
    <property type="match status" value="1"/>
</dbReference>
<evidence type="ECO:0000259" key="6">
    <source>
        <dbReference type="PROSITE" id="PS50110"/>
    </source>
</evidence>
<organism evidence="7 8">
    <name type="scientific">Ferriphaselus amnicola</name>
    <dbReference type="NCBI Taxonomy" id="1188319"/>
    <lineage>
        <taxon>Bacteria</taxon>
        <taxon>Pseudomonadati</taxon>
        <taxon>Pseudomonadota</taxon>
        <taxon>Betaproteobacteria</taxon>
        <taxon>Nitrosomonadales</taxon>
        <taxon>Gallionellaceae</taxon>
        <taxon>Ferriphaselus</taxon>
    </lineage>
</organism>
<dbReference type="GO" id="GO:0000160">
    <property type="term" value="P:phosphorelay signal transduction system"/>
    <property type="evidence" value="ECO:0007669"/>
    <property type="project" value="InterPro"/>
</dbReference>
<protein>
    <submittedName>
        <fullName evidence="7">Transcriptional regulatory protein TdiR</fullName>
    </submittedName>
</protein>
<dbReference type="SUPFAM" id="SSF52172">
    <property type="entry name" value="CheY-like"/>
    <property type="match status" value="1"/>
</dbReference>
<dbReference type="CDD" id="cd06170">
    <property type="entry name" value="LuxR_C_like"/>
    <property type="match status" value="1"/>
</dbReference>
<dbReference type="InterPro" id="IPR011006">
    <property type="entry name" value="CheY-like_superfamily"/>
</dbReference>
<dbReference type="KEGG" id="fam:OYT1_ch0167"/>
<dbReference type="Pfam" id="PF00072">
    <property type="entry name" value="Response_reg"/>
    <property type="match status" value="1"/>
</dbReference>
<dbReference type="EMBL" id="AP018738">
    <property type="protein sequence ID" value="BBE49742.1"/>
    <property type="molecule type" value="Genomic_DNA"/>
</dbReference>
<name>A0A2Z6G8F8_9PROT</name>
<keyword evidence="8" id="KW-1185">Reference proteome</keyword>
<dbReference type="RefSeq" id="WP_062625793.1">
    <property type="nucleotide sequence ID" value="NZ_AP018738.1"/>
</dbReference>
<dbReference type="GO" id="GO:0003677">
    <property type="term" value="F:DNA binding"/>
    <property type="evidence" value="ECO:0007669"/>
    <property type="project" value="UniProtKB-KW"/>
</dbReference>
<gene>
    <name evidence="7" type="ORF">OYT1_ch0167</name>
</gene>
<keyword evidence="1" id="KW-0805">Transcription regulation</keyword>
<dbReference type="InterPro" id="IPR000792">
    <property type="entry name" value="Tscrpt_reg_LuxR_C"/>
</dbReference>
<evidence type="ECO:0000256" key="4">
    <source>
        <dbReference type="PROSITE-ProRule" id="PRU00169"/>
    </source>
</evidence>
<dbReference type="Gene3D" id="1.10.10.10">
    <property type="entry name" value="Winged helix-like DNA-binding domain superfamily/Winged helix DNA-binding domain"/>
    <property type="match status" value="1"/>
</dbReference>
<dbReference type="GO" id="GO:0006355">
    <property type="term" value="P:regulation of DNA-templated transcription"/>
    <property type="evidence" value="ECO:0007669"/>
    <property type="project" value="InterPro"/>
</dbReference>
<dbReference type="InterPro" id="IPR036388">
    <property type="entry name" value="WH-like_DNA-bd_sf"/>
</dbReference>
<dbReference type="SMART" id="SM00448">
    <property type="entry name" value="REC"/>
    <property type="match status" value="1"/>
</dbReference>
<dbReference type="Gene3D" id="3.40.50.2300">
    <property type="match status" value="1"/>
</dbReference>
<dbReference type="Pfam" id="PF00196">
    <property type="entry name" value="GerE"/>
    <property type="match status" value="1"/>
</dbReference>
<dbReference type="PRINTS" id="PR00038">
    <property type="entry name" value="HTHLUXR"/>
</dbReference>
<evidence type="ECO:0000313" key="8">
    <source>
        <dbReference type="Proteomes" id="UP000033070"/>
    </source>
</evidence>
<dbReference type="SUPFAM" id="SSF46894">
    <property type="entry name" value="C-terminal effector domain of the bipartite response regulators"/>
    <property type="match status" value="1"/>
</dbReference>
<evidence type="ECO:0000256" key="3">
    <source>
        <dbReference type="ARBA" id="ARBA00023163"/>
    </source>
</evidence>
<dbReference type="STRING" id="1188319.OYT1_00586"/>
<dbReference type="PROSITE" id="PS50110">
    <property type="entry name" value="RESPONSE_REGULATORY"/>
    <property type="match status" value="1"/>
</dbReference>
<accession>A0A2Z6G8F8</accession>
<keyword evidence="3" id="KW-0804">Transcription</keyword>
<evidence type="ECO:0000313" key="7">
    <source>
        <dbReference type="EMBL" id="BBE49742.1"/>
    </source>
</evidence>
<dbReference type="InterPro" id="IPR016032">
    <property type="entry name" value="Sig_transdc_resp-reg_C-effctor"/>
</dbReference>
<evidence type="ECO:0000256" key="2">
    <source>
        <dbReference type="ARBA" id="ARBA00023125"/>
    </source>
</evidence>
<dbReference type="Proteomes" id="UP000033070">
    <property type="component" value="Chromosome"/>
</dbReference>
<dbReference type="OrthoDB" id="9802186at2"/>
<dbReference type="InterPro" id="IPR001789">
    <property type="entry name" value="Sig_transdc_resp-reg_receiver"/>
</dbReference>
<dbReference type="PANTHER" id="PTHR44688">
    <property type="entry name" value="DNA-BINDING TRANSCRIPTIONAL ACTIVATOR DEVR_DOSR"/>
    <property type="match status" value="1"/>
</dbReference>
<evidence type="ECO:0000259" key="5">
    <source>
        <dbReference type="PROSITE" id="PS50043"/>
    </source>
</evidence>
<dbReference type="AlphaFoldDB" id="A0A2Z6G8F8"/>
<proteinExistence type="predicted"/>
<feature type="domain" description="Response regulatory" evidence="6">
    <location>
        <begin position="4"/>
        <end position="117"/>
    </location>
</feature>
<dbReference type="PROSITE" id="PS50043">
    <property type="entry name" value="HTH_LUXR_2"/>
    <property type="match status" value="1"/>
</dbReference>
<feature type="domain" description="HTH luxR-type" evidence="5">
    <location>
        <begin position="133"/>
        <end position="198"/>
    </location>
</feature>